<evidence type="ECO:0000313" key="1">
    <source>
        <dbReference type="EMBL" id="RZN72004.1"/>
    </source>
</evidence>
<evidence type="ECO:0000313" key="2">
    <source>
        <dbReference type="Proteomes" id="UP000320766"/>
    </source>
</evidence>
<reference evidence="1 2" key="1">
    <citation type="journal article" date="2019" name="Nat. Microbiol.">
        <title>Wide diversity of methane and short-chain alkane metabolisms in uncultured archaea.</title>
        <authorList>
            <person name="Borrel G."/>
            <person name="Adam P.S."/>
            <person name="McKay L.J."/>
            <person name="Chen L.X."/>
            <person name="Sierra-Garcia I.N."/>
            <person name="Sieber C.M."/>
            <person name="Letourneur Q."/>
            <person name="Ghozlane A."/>
            <person name="Andersen G.L."/>
            <person name="Li W.J."/>
            <person name="Hallam S.J."/>
            <person name="Muyzer G."/>
            <person name="de Oliveira V.M."/>
            <person name="Inskeep W.P."/>
            <person name="Banfield J.F."/>
            <person name="Gribaldo S."/>
        </authorList>
    </citation>
    <scope>NUCLEOTIDE SEQUENCE [LARGE SCALE GENOMIC DNA]</scope>
    <source>
        <strain evidence="1">NM1b</strain>
    </source>
</reference>
<dbReference type="PANTHER" id="PTHR34387">
    <property type="entry name" value="SLR1258 PROTEIN"/>
    <property type="match status" value="1"/>
</dbReference>
<dbReference type="PROSITE" id="PS51257">
    <property type="entry name" value="PROKAR_LIPOPROTEIN"/>
    <property type="match status" value="1"/>
</dbReference>
<dbReference type="InterPro" id="IPR007497">
    <property type="entry name" value="SIMPL/DUF541"/>
</dbReference>
<comment type="caution">
    <text evidence="1">The sequence shown here is derived from an EMBL/GenBank/DDBJ whole genome shotgun (WGS) entry which is preliminary data.</text>
</comment>
<dbReference type="AlphaFoldDB" id="A0A520KY62"/>
<name>A0A520KY62_9EURY</name>
<dbReference type="GO" id="GO:0006974">
    <property type="term" value="P:DNA damage response"/>
    <property type="evidence" value="ECO:0007669"/>
    <property type="project" value="TreeGrafter"/>
</dbReference>
<dbReference type="Gene3D" id="3.30.70.2970">
    <property type="entry name" value="Protein of unknown function (DUF541), domain 2"/>
    <property type="match status" value="1"/>
</dbReference>
<organism evidence="1 2">
    <name type="scientific">Candidatus Methanolliviera hydrocarbonicum</name>
    <dbReference type="NCBI Taxonomy" id="2491085"/>
    <lineage>
        <taxon>Archaea</taxon>
        <taxon>Methanobacteriati</taxon>
        <taxon>Methanobacteriota</taxon>
        <taxon>Candidatus Methanoliparia</taxon>
        <taxon>Candidatus Methanoliparales</taxon>
        <taxon>Candidatus Methanollivieraceae</taxon>
        <taxon>Candidatus Methanolliviera</taxon>
    </lineage>
</organism>
<proteinExistence type="predicted"/>
<dbReference type="EMBL" id="RXIL01000032">
    <property type="protein sequence ID" value="RZN72004.1"/>
    <property type="molecule type" value="Genomic_DNA"/>
</dbReference>
<gene>
    <name evidence="1" type="ORF">EF807_01795</name>
</gene>
<dbReference type="Gene3D" id="3.30.110.170">
    <property type="entry name" value="Protein of unknown function (DUF541), domain 1"/>
    <property type="match status" value="1"/>
</dbReference>
<dbReference type="Proteomes" id="UP000320766">
    <property type="component" value="Unassembled WGS sequence"/>
</dbReference>
<accession>A0A520KY62</accession>
<sequence length="244" mass="26484">MEKYPKVLIMAVILAIALIGMGAYNATAVACMSCNQAKISSNQEKTISVTGEGEVTVVPDICILSLGIEAQDKEVTKAQAVAAGAMNDVMTTLEEKGILEKDIQTSDYSIDPVWEERKIVAYRVKNMVKVKIRDVDKIGEIIDAAAKAGGDLTRIEGIRFSIDDPKPYYEDARRKAVCDAREKAEQLAELNGVKLGEPISVSESGGYVSSSKGYYRTMEVAGAPPISPGEMEIRLTVDITYPIR</sequence>
<dbReference type="Pfam" id="PF04402">
    <property type="entry name" value="SIMPL"/>
    <property type="match status" value="1"/>
</dbReference>
<dbReference type="InterPro" id="IPR052022">
    <property type="entry name" value="26kDa_periplasmic_antigen"/>
</dbReference>
<dbReference type="PANTHER" id="PTHR34387:SF2">
    <property type="entry name" value="SLR1258 PROTEIN"/>
    <property type="match status" value="1"/>
</dbReference>
<protein>
    <submittedName>
        <fullName evidence="1">DUF541 domain-containing protein</fullName>
    </submittedName>
</protein>